<dbReference type="PRINTS" id="PR00081">
    <property type="entry name" value="GDHRDH"/>
</dbReference>
<protein>
    <submittedName>
        <fullName evidence="4">NAD(P)-dependent dehydrogenase, short-chain alcohol dehydrogenase family</fullName>
    </submittedName>
</protein>
<comment type="similarity">
    <text evidence="1">Belongs to the short-chain dehydrogenases/reductases (SDR) family.</text>
</comment>
<evidence type="ECO:0000313" key="4">
    <source>
        <dbReference type="EMBL" id="SDY60690.1"/>
    </source>
</evidence>
<accession>A0A1H3L8N7</accession>
<keyword evidence="5" id="KW-1185">Reference proteome</keyword>
<dbReference type="PRINTS" id="PR00080">
    <property type="entry name" value="SDRFAMILY"/>
</dbReference>
<organism evidence="4 5">
    <name type="scientific">Asanoa ishikariensis</name>
    <dbReference type="NCBI Taxonomy" id="137265"/>
    <lineage>
        <taxon>Bacteria</taxon>
        <taxon>Bacillati</taxon>
        <taxon>Actinomycetota</taxon>
        <taxon>Actinomycetes</taxon>
        <taxon>Micromonosporales</taxon>
        <taxon>Micromonosporaceae</taxon>
        <taxon>Asanoa</taxon>
    </lineage>
</organism>
<dbReference type="PANTHER" id="PTHR43639:SF1">
    <property type="entry name" value="SHORT-CHAIN DEHYDROGENASE_REDUCTASE FAMILY PROTEIN"/>
    <property type="match status" value="1"/>
</dbReference>
<name>A0A1H3L8N7_9ACTN</name>
<dbReference type="InterPro" id="IPR057326">
    <property type="entry name" value="KR_dom"/>
</dbReference>
<evidence type="ECO:0000256" key="1">
    <source>
        <dbReference type="ARBA" id="ARBA00006484"/>
    </source>
</evidence>
<dbReference type="InterPro" id="IPR036291">
    <property type="entry name" value="NAD(P)-bd_dom_sf"/>
</dbReference>
<dbReference type="Proteomes" id="UP000199632">
    <property type="component" value="Unassembled WGS sequence"/>
</dbReference>
<gene>
    <name evidence="4" type="ORF">SAMN05421684_0603</name>
</gene>
<evidence type="ECO:0000256" key="2">
    <source>
        <dbReference type="ARBA" id="ARBA00023002"/>
    </source>
</evidence>
<reference evidence="5" key="1">
    <citation type="submission" date="2016-10" db="EMBL/GenBank/DDBJ databases">
        <authorList>
            <person name="Varghese N."/>
            <person name="Submissions S."/>
        </authorList>
    </citation>
    <scope>NUCLEOTIDE SEQUENCE [LARGE SCALE GENOMIC DNA]</scope>
    <source>
        <strain evidence="5">DSM 44718</strain>
    </source>
</reference>
<dbReference type="GO" id="GO:0016491">
    <property type="term" value="F:oxidoreductase activity"/>
    <property type="evidence" value="ECO:0007669"/>
    <property type="project" value="UniProtKB-KW"/>
</dbReference>
<evidence type="ECO:0000313" key="5">
    <source>
        <dbReference type="Proteomes" id="UP000199632"/>
    </source>
</evidence>
<dbReference type="OrthoDB" id="8959163at2"/>
<dbReference type="Pfam" id="PF13561">
    <property type="entry name" value="adh_short_C2"/>
    <property type="match status" value="1"/>
</dbReference>
<dbReference type="Gene3D" id="3.40.50.720">
    <property type="entry name" value="NAD(P)-binding Rossmann-like Domain"/>
    <property type="match status" value="1"/>
</dbReference>
<feature type="domain" description="Ketoreductase" evidence="3">
    <location>
        <begin position="8"/>
        <end position="195"/>
    </location>
</feature>
<dbReference type="STRING" id="137265.SAMN05421684_0603"/>
<dbReference type="RefSeq" id="WP_090786771.1">
    <property type="nucleotide sequence ID" value="NZ_BOND01000015.1"/>
</dbReference>
<dbReference type="SMART" id="SM00822">
    <property type="entry name" value="PKS_KR"/>
    <property type="match status" value="1"/>
</dbReference>
<evidence type="ECO:0000259" key="3">
    <source>
        <dbReference type="SMART" id="SM00822"/>
    </source>
</evidence>
<dbReference type="EMBL" id="FNQB01000001">
    <property type="protein sequence ID" value="SDY60690.1"/>
    <property type="molecule type" value="Genomic_DNA"/>
</dbReference>
<dbReference type="FunFam" id="3.40.50.720:FF:000084">
    <property type="entry name" value="Short-chain dehydrogenase reductase"/>
    <property type="match status" value="1"/>
</dbReference>
<dbReference type="PANTHER" id="PTHR43639">
    <property type="entry name" value="OXIDOREDUCTASE, SHORT-CHAIN DEHYDROGENASE/REDUCTASE FAMILY (AFU_ORTHOLOGUE AFUA_5G02870)"/>
    <property type="match status" value="1"/>
</dbReference>
<dbReference type="AlphaFoldDB" id="A0A1H3L8N7"/>
<dbReference type="PROSITE" id="PS00061">
    <property type="entry name" value="ADH_SHORT"/>
    <property type="match status" value="1"/>
</dbReference>
<sequence length="262" mass="26609">MNLGLAGRTAVVTGASKGIGLAVTQALIQEGVRVAAGARHGSPELSELADRGEVTVVLDDLTTVAGCQTLVNEAVARFGGIDILVNNVGGVHPRTKGFLEVTDADWQQAMEINLFSAVRASRAAIPHLLRRAPSAIVTVCSVNAALPDPTVIDYSAAKAALRSFCKSLSKELGPSGVRVNTVSPGPVETALWLGSGGVAETLAEAQGLDPATVKSAAVAGTPTGRFTRPAEVAQIVLLLASESAGNVTGTDVLIDGGLVTSL</sequence>
<dbReference type="SUPFAM" id="SSF51735">
    <property type="entry name" value="NAD(P)-binding Rossmann-fold domains"/>
    <property type="match status" value="1"/>
</dbReference>
<dbReference type="InterPro" id="IPR002347">
    <property type="entry name" value="SDR_fam"/>
</dbReference>
<dbReference type="NCBIfam" id="NF005095">
    <property type="entry name" value="PRK06523.1"/>
    <property type="match status" value="1"/>
</dbReference>
<dbReference type="CDD" id="cd05233">
    <property type="entry name" value="SDR_c"/>
    <property type="match status" value="1"/>
</dbReference>
<dbReference type="InterPro" id="IPR020904">
    <property type="entry name" value="Sc_DH/Rdtase_CS"/>
</dbReference>
<proteinExistence type="inferred from homology"/>
<keyword evidence="2" id="KW-0560">Oxidoreductase</keyword>